<dbReference type="PIRSF" id="PIRSF000398">
    <property type="entry name" value="M_m6A_EcoRV"/>
    <property type="match status" value="1"/>
</dbReference>
<dbReference type="Gene3D" id="3.40.50.150">
    <property type="entry name" value="Vaccinia Virus protein VP39"/>
    <property type="match status" value="1"/>
</dbReference>
<gene>
    <name evidence="7" type="ORF">LMG8286_01223</name>
</gene>
<organism evidence="7 8">
    <name type="scientific">Campylobacter suis</name>
    <dbReference type="NCBI Taxonomy" id="2790657"/>
    <lineage>
        <taxon>Bacteria</taxon>
        <taxon>Pseudomonadati</taxon>
        <taxon>Campylobacterota</taxon>
        <taxon>Epsilonproteobacteria</taxon>
        <taxon>Campylobacterales</taxon>
        <taxon>Campylobacteraceae</taxon>
        <taxon>Campylobacter</taxon>
    </lineage>
</organism>
<keyword evidence="4" id="KW-0808">Transferase</keyword>
<dbReference type="InterPro" id="IPR023095">
    <property type="entry name" value="Ade_MeTrfase_dom_2"/>
</dbReference>
<dbReference type="InterPro" id="IPR012263">
    <property type="entry name" value="M_m6A_EcoRV"/>
</dbReference>
<evidence type="ECO:0000256" key="4">
    <source>
        <dbReference type="ARBA" id="ARBA00022679"/>
    </source>
</evidence>
<keyword evidence="8" id="KW-1185">Reference proteome</keyword>
<dbReference type="EC" id="2.1.1.72" evidence="2"/>
<accession>A0ABN7K829</accession>
<sequence>MAYLSPLRYPGGKSKLTDFVYNTIKINNIKNPIYCEPFCGGSGVAINLLLKNKVDKIILNDYDIAIYSFWKAVLDDTKKLGQKIISTPITIQEREKQKQIYKELSSKKEYSIDLAFATLFLNRTSISGIIKGGVIGGKEQKGKYKIDARFNKEKVLEKINNISNLKEKIELFNIDCNAFIDVYLKNHVNKNSLFIFFDPPYYKQGKNLYTNFFNHEDHQILGTAIKKLDDLLWILTYDNAPEIYNIYKDYSPKKYKLQYSAKNKIKETELFFSSSKTKIQSFLGVDFEAL</sequence>
<proteinExistence type="inferred from homology"/>
<dbReference type="InterPro" id="IPR029063">
    <property type="entry name" value="SAM-dependent_MTases_sf"/>
</dbReference>
<comment type="similarity">
    <text evidence="1">Belongs to the N(4)/N(6)-methyltransferase family.</text>
</comment>
<reference evidence="7 8" key="1">
    <citation type="submission" date="2020-11" db="EMBL/GenBank/DDBJ databases">
        <authorList>
            <person name="Peeters C."/>
        </authorList>
    </citation>
    <scope>NUCLEOTIDE SEQUENCE [LARGE SCALE GENOMIC DNA]</scope>
    <source>
        <strain evidence="7 8">LMG 8286</strain>
    </source>
</reference>
<dbReference type="EMBL" id="CAJHOE010000002">
    <property type="protein sequence ID" value="CAD7288255.1"/>
    <property type="molecule type" value="Genomic_DNA"/>
</dbReference>
<dbReference type="RefSeq" id="WP_230056979.1">
    <property type="nucleotide sequence ID" value="NZ_CAJHOE010000002.1"/>
</dbReference>
<dbReference type="PANTHER" id="PTHR30481:SF2">
    <property type="entry name" value="SITE-SPECIFIC DNA-METHYLTRANSFERASE (ADENINE-SPECIFIC)"/>
    <property type="match status" value="1"/>
</dbReference>
<keyword evidence="5" id="KW-0949">S-adenosyl-L-methionine</keyword>
<dbReference type="InterPro" id="IPR012327">
    <property type="entry name" value="MeTrfase_D12"/>
</dbReference>
<dbReference type="Proteomes" id="UP000789359">
    <property type="component" value="Unassembled WGS sequence"/>
</dbReference>
<evidence type="ECO:0000256" key="6">
    <source>
        <dbReference type="ARBA" id="ARBA00047942"/>
    </source>
</evidence>
<comment type="catalytic activity">
    <reaction evidence="6">
        <text>a 2'-deoxyadenosine in DNA + S-adenosyl-L-methionine = an N(6)-methyl-2'-deoxyadenosine in DNA + S-adenosyl-L-homocysteine + H(+)</text>
        <dbReference type="Rhea" id="RHEA:15197"/>
        <dbReference type="Rhea" id="RHEA-COMP:12418"/>
        <dbReference type="Rhea" id="RHEA-COMP:12419"/>
        <dbReference type="ChEBI" id="CHEBI:15378"/>
        <dbReference type="ChEBI" id="CHEBI:57856"/>
        <dbReference type="ChEBI" id="CHEBI:59789"/>
        <dbReference type="ChEBI" id="CHEBI:90615"/>
        <dbReference type="ChEBI" id="CHEBI:90616"/>
        <dbReference type="EC" id="2.1.1.72"/>
    </reaction>
</comment>
<dbReference type="SUPFAM" id="SSF53335">
    <property type="entry name" value="S-adenosyl-L-methionine-dependent methyltransferases"/>
    <property type="match status" value="1"/>
</dbReference>
<evidence type="ECO:0000256" key="2">
    <source>
        <dbReference type="ARBA" id="ARBA00011900"/>
    </source>
</evidence>
<keyword evidence="3" id="KW-0489">Methyltransferase</keyword>
<comment type="caution">
    <text evidence="7">The sequence shown here is derived from an EMBL/GenBank/DDBJ whole genome shotgun (WGS) entry which is preliminary data.</text>
</comment>
<evidence type="ECO:0000256" key="5">
    <source>
        <dbReference type="ARBA" id="ARBA00022691"/>
    </source>
</evidence>
<protein>
    <recommendedName>
        <fullName evidence="2">site-specific DNA-methyltransferase (adenine-specific)</fullName>
        <ecNumber evidence="2">2.1.1.72</ecNumber>
    </recommendedName>
</protein>
<evidence type="ECO:0000313" key="8">
    <source>
        <dbReference type="Proteomes" id="UP000789359"/>
    </source>
</evidence>
<dbReference type="PRINTS" id="PR00505">
    <property type="entry name" value="D12N6MTFRASE"/>
</dbReference>
<name>A0ABN7K829_9BACT</name>
<dbReference type="Pfam" id="PF02086">
    <property type="entry name" value="MethyltransfD12"/>
    <property type="match status" value="1"/>
</dbReference>
<dbReference type="Gene3D" id="1.10.1020.10">
    <property type="entry name" value="Adenine-specific Methyltransferase, Domain 2"/>
    <property type="match status" value="1"/>
</dbReference>
<evidence type="ECO:0000256" key="3">
    <source>
        <dbReference type="ARBA" id="ARBA00022603"/>
    </source>
</evidence>
<evidence type="ECO:0000313" key="7">
    <source>
        <dbReference type="EMBL" id="CAD7288255.1"/>
    </source>
</evidence>
<dbReference type="PANTHER" id="PTHR30481">
    <property type="entry name" value="DNA ADENINE METHYLASE"/>
    <property type="match status" value="1"/>
</dbReference>
<evidence type="ECO:0000256" key="1">
    <source>
        <dbReference type="ARBA" id="ARBA00006594"/>
    </source>
</evidence>